<sequence>MEMNHSGISYHIPDTDRFSGHLRPLGWQNIVDGSGPSQLHGWDGNNSVFRDEPHMYRGSDWDHNRHPMNGRGWETSADMWKGQNGDVNMELPSTSQKEDYPVRAPADEVLAGQEGQRTQKEGNHHGVQARSMEIMSSGTSPVIEISKSPPITTHEKTPDPPKISNDDGASRVFHVYLSKLDISPELADPEVYNQCMSLFGIDQCATVDVAITKHVNLEDGATAGAKSPNTLLSPLFPPLKDSIFQRAMDLYKKQSMEMRGMQIANGEILDIVSASVEEKAEEQVPVLDMGSGEESVPTSDQEMPEEPIPSCDQNVAELPSTGGQDHLEEVDPIPSEEVPEQDFIPSLVKSEAPVQVQGGENSEEPLPVLSLEKSERVTIKLEKLEDADENCVSSLENSSQTATSFA</sequence>
<feature type="compositionally biased region" description="Basic and acidic residues" evidence="1">
    <location>
        <begin position="153"/>
        <end position="167"/>
    </location>
</feature>
<accession>A0AAP0X7D1</accession>
<feature type="compositionally biased region" description="Polar residues" evidence="1">
    <location>
        <begin position="391"/>
        <end position="406"/>
    </location>
</feature>
<reference evidence="2 3" key="1">
    <citation type="journal article" date="2024" name="Plant J.">
        <title>Genome sequences and population genomics reveal climatic adaptation and genomic divergence between two closely related sweetgum species.</title>
        <authorList>
            <person name="Xu W.Q."/>
            <person name="Ren C.Q."/>
            <person name="Zhang X.Y."/>
            <person name="Comes H.P."/>
            <person name="Liu X.H."/>
            <person name="Li Y.G."/>
            <person name="Kettle C.J."/>
            <person name="Jalonen R."/>
            <person name="Gaisberger H."/>
            <person name="Ma Y.Z."/>
            <person name="Qiu Y.X."/>
        </authorList>
    </citation>
    <scope>NUCLEOTIDE SEQUENCE [LARGE SCALE GENOMIC DNA]</scope>
    <source>
        <strain evidence="2">Hangzhou</strain>
    </source>
</reference>
<evidence type="ECO:0000256" key="1">
    <source>
        <dbReference type="SAM" id="MobiDB-lite"/>
    </source>
</evidence>
<gene>
    <name evidence="2" type="ORF">L1049_020465</name>
</gene>
<feature type="region of interest" description="Disordered" evidence="1">
    <location>
        <begin position="147"/>
        <end position="167"/>
    </location>
</feature>
<feature type="region of interest" description="Disordered" evidence="1">
    <location>
        <begin position="337"/>
        <end position="369"/>
    </location>
</feature>
<protein>
    <submittedName>
        <fullName evidence="2">Uncharacterized protein</fullName>
    </submittedName>
</protein>
<dbReference type="PANTHER" id="PTHR34837:SF1">
    <property type="entry name" value="LOW PROTEIN: ZINC FINGER CCCH DOMAIN PROTEIN"/>
    <property type="match status" value="1"/>
</dbReference>
<evidence type="ECO:0000313" key="2">
    <source>
        <dbReference type="EMBL" id="KAK9292492.1"/>
    </source>
</evidence>
<evidence type="ECO:0000313" key="3">
    <source>
        <dbReference type="Proteomes" id="UP001415857"/>
    </source>
</evidence>
<dbReference type="PANTHER" id="PTHR34837">
    <property type="entry name" value="OS05G0595500 PROTEIN"/>
    <property type="match status" value="1"/>
</dbReference>
<name>A0AAP0X7D1_LIQFO</name>
<keyword evidence="3" id="KW-1185">Reference proteome</keyword>
<feature type="region of interest" description="Disordered" evidence="1">
    <location>
        <begin position="385"/>
        <end position="406"/>
    </location>
</feature>
<proteinExistence type="predicted"/>
<dbReference type="AlphaFoldDB" id="A0AAP0X7D1"/>
<comment type="caution">
    <text evidence="2">The sequence shown here is derived from an EMBL/GenBank/DDBJ whole genome shotgun (WGS) entry which is preliminary data.</text>
</comment>
<dbReference type="EMBL" id="JBBPBK010000001">
    <property type="protein sequence ID" value="KAK9292492.1"/>
    <property type="molecule type" value="Genomic_DNA"/>
</dbReference>
<feature type="region of interest" description="Disordered" evidence="1">
    <location>
        <begin position="282"/>
        <end position="308"/>
    </location>
</feature>
<organism evidence="2 3">
    <name type="scientific">Liquidambar formosana</name>
    <name type="common">Formosan gum</name>
    <dbReference type="NCBI Taxonomy" id="63359"/>
    <lineage>
        <taxon>Eukaryota</taxon>
        <taxon>Viridiplantae</taxon>
        <taxon>Streptophyta</taxon>
        <taxon>Embryophyta</taxon>
        <taxon>Tracheophyta</taxon>
        <taxon>Spermatophyta</taxon>
        <taxon>Magnoliopsida</taxon>
        <taxon>eudicotyledons</taxon>
        <taxon>Gunneridae</taxon>
        <taxon>Pentapetalae</taxon>
        <taxon>Saxifragales</taxon>
        <taxon>Altingiaceae</taxon>
        <taxon>Liquidambar</taxon>
    </lineage>
</organism>
<dbReference type="Proteomes" id="UP001415857">
    <property type="component" value="Unassembled WGS sequence"/>
</dbReference>